<comment type="caution">
    <text evidence="7">The sequence shown here is derived from an EMBL/GenBank/DDBJ whole genome shotgun (WGS) entry which is preliminary data.</text>
</comment>
<dbReference type="Pfam" id="PF03441">
    <property type="entry name" value="FAD_binding_7"/>
    <property type="match status" value="1"/>
</dbReference>
<evidence type="ECO:0000256" key="1">
    <source>
        <dbReference type="ARBA" id="ARBA00001974"/>
    </source>
</evidence>
<dbReference type="Gene3D" id="3.40.50.620">
    <property type="entry name" value="HUPs"/>
    <property type="match status" value="1"/>
</dbReference>
<dbReference type="InterPro" id="IPR014729">
    <property type="entry name" value="Rossmann-like_a/b/a_fold"/>
</dbReference>
<evidence type="ECO:0000256" key="5">
    <source>
        <dbReference type="RuleBase" id="RU004182"/>
    </source>
</evidence>
<dbReference type="PROSITE" id="PS00691">
    <property type="entry name" value="DNA_PHOTOLYASES_1_2"/>
    <property type="match status" value="1"/>
</dbReference>
<keyword evidence="3 5" id="KW-0274">FAD</keyword>
<dbReference type="PRINTS" id="PR00147">
    <property type="entry name" value="DNAPHOTLYASE"/>
</dbReference>
<dbReference type="InterPro" id="IPR018394">
    <property type="entry name" value="DNA_photolyase_1_CS_C"/>
</dbReference>
<dbReference type="InterPro" id="IPR036155">
    <property type="entry name" value="Crypto/Photolyase_N_sf"/>
</dbReference>
<evidence type="ECO:0000313" key="8">
    <source>
        <dbReference type="Proteomes" id="UP001200110"/>
    </source>
</evidence>
<dbReference type="SUPFAM" id="SSF48173">
    <property type="entry name" value="Cryptochrome/photolyase FAD-binding domain"/>
    <property type="match status" value="1"/>
</dbReference>
<evidence type="ECO:0000256" key="2">
    <source>
        <dbReference type="ARBA" id="ARBA00022630"/>
    </source>
</evidence>
<dbReference type="RefSeq" id="WP_236997656.1">
    <property type="nucleotide sequence ID" value="NZ_JAKKOR010000005.1"/>
</dbReference>
<dbReference type="InterPro" id="IPR006050">
    <property type="entry name" value="DNA_photolyase_N"/>
</dbReference>
<name>A0ABS9IS11_9ACTN</name>
<keyword evidence="4 5" id="KW-0157">Chromophore</keyword>
<accession>A0ABS9IS11</accession>
<keyword evidence="2 5" id="KW-0285">Flavoprotein</keyword>
<evidence type="ECO:0000256" key="4">
    <source>
        <dbReference type="ARBA" id="ARBA00022991"/>
    </source>
</evidence>
<dbReference type="EMBL" id="JAKKOR010000005">
    <property type="protein sequence ID" value="MCF8588351.1"/>
    <property type="molecule type" value="Genomic_DNA"/>
</dbReference>
<dbReference type="PANTHER" id="PTHR11455">
    <property type="entry name" value="CRYPTOCHROME"/>
    <property type="match status" value="1"/>
</dbReference>
<proteinExistence type="inferred from homology"/>
<evidence type="ECO:0000259" key="6">
    <source>
        <dbReference type="PROSITE" id="PS51645"/>
    </source>
</evidence>
<dbReference type="InterPro" id="IPR002081">
    <property type="entry name" value="Cryptochrome/DNA_photolyase_1"/>
</dbReference>
<comment type="cofactor">
    <cofactor evidence="1">
        <name>FAD</name>
        <dbReference type="ChEBI" id="CHEBI:57692"/>
    </cofactor>
</comment>
<gene>
    <name evidence="7" type="ORF">L5G33_07700</name>
</gene>
<dbReference type="PROSITE" id="PS51645">
    <property type="entry name" value="PHR_CRY_ALPHA_BETA"/>
    <property type="match status" value="1"/>
</dbReference>
<dbReference type="InterPro" id="IPR036134">
    <property type="entry name" value="Crypto/Photolyase_FAD-like_sf"/>
</dbReference>
<protein>
    <submittedName>
        <fullName evidence="7">DNA photolyase family protein</fullName>
    </submittedName>
</protein>
<feature type="domain" description="Photolyase/cryptochrome alpha/beta" evidence="6">
    <location>
        <begin position="1"/>
        <end position="121"/>
    </location>
</feature>
<dbReference type="PROSITE" id="PS00394">
    <property type="entry name" value="DNA_PHOTOLYASES_1_1"/>
    <property type="match status" value="1"/>
</dbReference>
<dbReference type="PANTHER" id="PTHR11455:SF9">
    <property type="entry name" value="CRYPTOCHROME CIRCADIAN CLOCK 5 ISOFORM X1"/>
    <property type="match status" value="1"/>
</dbReference>
<keyword evidence="8" id="KW-1185">Reference proteome</keyword>
<dbReference type="Proteomes" id="UP001200110">
    <property type="component" value="Unassembled WGS sequence"/>
</dbReference>
<dbReference type="InterPro" id="IPR005101">
    <property type="entry name" value="Cryptochr/Photolyase_FAD-bd"/>
</dbReference>
<reference evidence="7 8" key="1">
    <citation type="submission" date="2022-01" db="EMBL/GenBank/DDBJ databases">
        <authorList>
            <person name="Huang Y."/>
        </authorList>
    </citation>
    <scope>NUCLEOTIDE SEQUENCE [LARGE SCALE GENOMIC DNA]</scope>
    <source>
        <strain evidence="7 8">HY366</strain>
    </source>
</reference>
<dbReference type="Gene3D" id="1.10.579.10">
    <property type="entry name" value="DNA Cyclobutane Dipyrimidine Photolyase, subunit A, domain 3"/>
    <property type="match status" value="1"/>
</dbReference>
<evidence type="ECO:0000313" key="7">
    <source>
        <dbReference type="EMBL" id="MCF8588351.1"/>
    </source>
</evidence>
<dbReference type="SUPFAM" id="SSF52425">
    <property type="entry name" value="Cryptochrome/photolyase, N-terminal domain"/>
    <property type="match status" value="1"/>
</dbReference>
<comment type="similarity">
    <text evidence="5">Belongs to the DNA photolyase family.</text>
</comment>
<sequence length="441" mass="50024">MVWFRRDLRVHDLPTLSAAAADAESAAAVFVFDSRVARPCPRTDFFLACLAEHDRALENRLIILDGDPAVVLPKLVNRLGAGSVHVSADFSPYGARRDERVERALGDTPLVRTGSPYAVAPGRIRKADGGEYRVFGPYQRAWHDHGWRSPASTDASTVAWIDPADFGERNPLPALTADPKTAPGEDAALRRWTQFRDALDGYAGDRDRPDLDRTSRLSAYLKAGCLHPRTLLHDLRDRSDTDASKFRSELCWREFYADVLYHRPDTAYENFDERFARLPYDSGPEADAAFRAWRDGRTGYPIVDAGMRQLAAEGWMHNRVRMIVASFLTKDLHLPWQWGARHFMDLLIDGDLASNQHGWQWVAGSGTDAAPYFRVFNPTLQGEKFDPDGAYIRRWIPELRAVPGREVHRLRHDRPNDYPAQIVDHAAERLDALDRWTELKN</sequence>
<evidence type="ECO:0000256" key="3">
    <source>
        <dbReference type="ARBA" id="ARBA00022827"/>
    </source>
</evidence>
<dbReference type="Gene3D" id="1.25.40.80">
    <property type="match status" value="1"/>
</dbReference>
<dbReference type="Pfam" id="PF00875">
    <property type="entry name" value="DNA_photolyase"/>
    <property type="match status" value="1"/>
</dbReference>
<organism evidence="7 8">
    <name type="scientific">Gordonia liuliyuniae</name>
    <dbReference type="NCBI Taxonomy" id="2911517"/>
    <lineage>
        <taxon>Bacteria</taxon>
        <taxon>Bacillati</taxon>
        <taxon>Actinomycetota</taxon>
        <taxon>Actinomycetes</taxon>
        <taxon>Mycobacteriales</taxon>
        <taxon>Gordoniaceae</taxon>
        <taxon>Gordonia</taxon>
    </lineage>
</organism>